<dbReference type="Pfam" id="PF01168">
    <property type="entry name" value="Ala_racemase_N"/>
    <property type="match status" value="1"/>
</dbReference>
<dbReference type="GO" id="GO:0036088">
    <property type="term" value="P:D-serine catabolic process"/>
    <property type="evidence" value="ECO:0007669"/>
    <property type="project" value="TreeGrafter"/>
</dbReference>
<evidence type="ECO:0000313" key="4">
    <source>
        <dbReference type="EMBL" id="KAA9042247.1"/>
    </source>
</evidence>
<dbReference type="Gene3D" id="3.20.20.10">
    <property type="entry name" value="Alanine racemase"/>
    <property type="match status" value="1"/>
</dbReference>
<dbReference type="InterPro" id="IPR042208">
    <property type="entry name" value="D-ser_dehydrat-like_sf"/>
</dbReference>
<dbReference type="CDD" id="cd06821">
    <property type="entry name" value="PLPDE_III_D-TA"/>
    <property type="match status" value="1"/>
</dbReference>
<dbReference type="Pfam" id="PF14031">
    <property type="entry name" value="D-ser_dehydrat"/>
    <property type="match status" value="1"/>
</dbReference>
<dbReference type="InterPro" id="IPR026956">
    <property type="entry name" value="D-ser_dehydrat-like_dom"/>
</dbReference>
<dbReference type="InterPro" id="IPR029066">
    <property type="entry name" value="PLP-binding_barrel"/>
</dbReference>
<accession>A0A5J5IQM5</accession>
<evidence type="ECO:0000256" key="1">
    <source>
        <dbReference type="ARBA" id="ARBA00005323"/>
    </source>
</evidence>
<gene>
    <name evidence="4" type="ORF">FW778_02725</name>
</gene>
<evidence type="ECO:0000256" key="2">
    <source>
        <dbReference type="ARBA" id="ARBA00023239"/>
    </source>
</evidence>
<proteinExistence type="inferred from homology"/>
<dbReference type="Gene3D" id="2.40.37.20">
    <property type="entry name" value="D-serine dehydratase-like domain"/>
    <property type="match status" value="1"/>
</dbReference>
<dbReference type="Proteomes" id="UP000326903">
    <property type="component" value="Unassembled WGS sequence"/>
</dbReference>
<comment type="caution">
    <text evidence="4">The sequence shown here is derived from an EMBL/GenBank/DDBJ whole genome shotgun (WGS) entry which is preliminary data.</text>
</comment>
<dbReference type="SUPFAM" id="SSF51419">
    <property type="entry name" value="PLP-binding barrel"/>
    <property type="match status" value="1"/>
</dbReference>
<keyword evidence="5" id="KW-1185">Reference proteome</keyword>
<name>A0A5J5IQM5_9BACT</name>
<dbReference type="PANTHER" id="PTHR28004:SF2">
    <property type="entry name" value="D-SERINE DEHYDRATASE"/>
    <property type="match status" value="1"/>
</dbReference>
<dbReference type="PANTHER" id="PTHR28004">
    <property type="entry name" value="ZGC:162816-RELATED"/>
    <property type="match status" value="1"/>
</dbReference>
<feature type="domain" description="D-serine dehydratase-like" evidence="3">
    <location>
        <begin position="266"/>
        <end position="356"/>
    </location>
</feature>
<sequence>MTNDKTGNSWYLINDIDTIDSPALVIYQDRVLENISTLLSMIDDVRRLRPHVKTHKSKEATALLMRAGITKFKCATIAEAEMLALSLALDVLLAYQPAGPKLMRFIEIIKRYPSTKFSCLVDNIISAKNIGAEAKANNIVIPVFIDLNIGMNRTGITPGDEAIELYKACNNIPGIKMIGLHAYDGHIRNPDIQQRTIECDEAFEPVLQMQNTLLGDGFPEPIIVAGGSPTFPIHAKRKKIECSPGTFIYWDKGYLLTCKEQAFIPAALVISRIISLPSDTKLCLDLGHKSIASENALDNRVYFLNAPELKFIGQSEEHLIVEAPKDHSYKIGDVLYGFPYHICPTVALYERAPVIQNNIVSGEWKMISRDRKINL</sequence>
<dbReference type="EMBL" id="VYQF01000001">
    <property type="protein sequence ID" value="KAA9042247.1"/>
    <property type="molecule type" value="Genomic_DNA"/>
</dbReference>
<evidence type="ECO:0000259" key="3">
    <source>
        <dbReference type="SMART" id="SM01119"/>
    </source>
</evidence>
<organism evidence="4 5">
    <name type="scientific">Ginsengibacter hankyongi</name>
    <dbReference type="NCBI Taxonomy" id="2607284"/>
    <lineage>
        <taxon>Bacteria</taxon>
        <taxon>Pseudomonadati</taxon>
        <taxon>Bacteroidota</taxon>
        <taxon>Chitinophagia</taxon>
        <taxon>Chitinophagales</taxon>
        <taxon>Chitinophagaceae</taxon>
        <taxon>Ginsengibacter</taxon>
    </lineage>
</organism>
<reference evidence="4 5" key="1">
    <citation type="submission" date="2019-09" db="EMBL/GenBank/DDBJ databases">
        <title>Draft genome sequence of Ginsengibacter sp. BR5-29.</title>
        <authorList>
            <person name="Im W.-T."/>
        </authorList>
    </citation>
    <scope>NUCLEOTIDE SEQUENCE [LARGE SCALE GENOMIC DNA]</scope>
    <source>
        <strain evidence="4 5">BR5-29</strain>
    </source>
</reference>
<keyword evidence="2" id="KW-0456">Lyase</keyword>
<dbReference type="AlphaFoldDB" id="A0A5J5IQM5"/>
<dbReference type="InterPro" id="IPR051466">
    <property type="entry name" value="D-amino_acid_metab_enzyme"/>
</dbReference>
<evidence type="ECO:0000313" key="5">
    <source>
        <dbReference type="Proteomes" id="UP000326903"/>
    </source>
</evidence>
<dbReference type="SMART" id="SM01119">
    <property type="entry name" value="D-ser_dehydrat"/>
    <property type="match status" value="1"/>
</dbReference>
<dbReference type="GO" id="GO:0008721">
    <property type="term" value="F:D-serine ammonia-lyase activity"/>
    <property type="evidence" value="ECO:0007669"/>
    <property type="project" value="TreeGrafter"/>
</dbReference>
<dbReference type="InterPro" id="IPR001608">
    <property type="entry name" value="Ala_racemase_N"/>
</dbReference>
<comment type="similarity">
    <text evidence="1">Belongs to the DSD1 family.</text>
</comment>
<protein>
    <submittedName>
        <fullName evidence="4">D-TA family PLP-dependent enzyme</fullName>
    </submittedName>
</protein>